<sequence length="120" mass="14593">DRLENVINDDKYKKTMLTEYFKMNEIDPDARNYHYYEFPHYYVWNKTNKKWAKRKQRNVIGRMYAVNPTEGEKYYLCLLLNHVKGATSFMDLRRVEGYLYATFQESALKRGIIEIKNPYN</sequence>
<evidence type="ECO:0000313" key="1">
    <source>
        <dbReference type="EMBL" id="CAG8743537.1"/>
    </source>
</evidence>
<accession>A0ACA9QD68</accession>
<organism evidence="1 2">
    <name type="scientific">Cetraspora pellucida</name>
    <dbReference type="NCBI Taxonomy" id="1433469"/>
    <lineage>
        <taxon>Eukaryota</taxon>
        <taxon>Fungi</taxon>
        <taxon>Fungi incertae sedis</taxon>
        <taxon>Mucoromycota</taxon>
        <taxon>Glomeromycotina</taxon>
        <taxon>Glomeromycetes</taxon>
        <taxon>Diversisporales</taxon>
        <taxon>Gigasporaceae</taxon>
        <taxon>Cetraspora</taxon>
    </lineage>
</organism>
<dbReference type="Proteomes" id="UP000789366">
    <property type="component" value="Unassembled WGS sequence"/>
</dbReference>
<keyword evidence="2" id="KW-1185">Reference proteome</keyword>
<name>A0ACA9QD68_9GLOM</name>
<feature type="non-terminal residue" evidence="1">
    <location>
        <position position="120"/>
    </location>
</feature>
<proteinExistence type="predicted"/>
<dbReference type="EMBL" id="CAJVPW010039150">
    <property type="protein sequence ID" value="CAG8743537.1"/>
    <property type="molecule type" value="Genomic_DNA"/>
</dbReference>
<gene>
    <name evidence="1" type="ORF">SPELUC_LOCUS13978</name>
</gene>
<reference evidence="1" key="1">
    <citation type="submission" date="2021-06" db="EMBL/GenBank/DDBJ databases">
        <authorList>
            <person name="Kallberg Y."/>
            <person name="Tangrot J."/>
            <person name="Rosling A."/>
        </authorList>
    </citation>
    <scope>NUCLEOTIDE SEQUENCE</scope>
    <source>
        <strain evidence="1">28 12/20/2015</strain>
    </source>
</reference>
<comment type="caution">
    <text evidence="1">The sequence shown here is derived from an EMBL/GenBank/DDBJ whole genome shotgun (WGS) entry which is preliminary data.</text>
</comment>
<evidence type="ECO:0000313" key="2">
    <source>
        <dbReference type="Proteomes" id="UP000789366"/>
    </source>
</evidence>
<protein>
    <submittedName>
        <fullName evidence="1">17640_t:CDS:1</fullName>
    </submittedName>
</protein>
<feature type="non-terminal residue" evidence="1">
    <location>
        <position position="1"/>
    </location>
</feature>